<reference evidence="2 3" key="1">
    <citation type="submission" date="2018-06" db="EMBL/GenBank/DDBJ databases">
        <title>Comparative genomics reveals the genomic features of Rhizophagus irregularis, R. cerebriforme, R. diaphanum and Gigaspora rosea, and their symbiotic lifestyle signature.</title>
        <authorList>
            <person name="Morin E."/>
            <person name="San Clemente H."/>
            <person name="Chen E.C.H."/>
            <person name="De La Providencia I."/>
            <person name="Hainaut M."/>
            <person name="Kuo A."/>
            <person name="Kohler A."/>
            <person name="Murat C."/>
            <person name="Tang N."/>
            <person name="Roy S."/>
            <person name="Loubradou J."/>
            <person name="Henrissat B."/>
            <person name="Grigoriev I.V."/>
            <person name="Corradi N."/>
            <person name="Roux C."/>
            <person name="Martin F.M."/>
        </authorList>
    </citation>
    <scope>NUCLEOTIDE SEQUENCE [LARGE SCALE GENOMIC DNA]</scope>
    <source>
        <strain evidence="2 3">DAOM 194757</strain>
    </source>
</reference>
<comment type="caution">
    <text evidence="2">The sequence shown here is derived from an EMBL/GenBank/DDBJ whole genome shotgun (WGS) entry which is preliminary data.</text>
</comment>
<dbReference type="Proteomes" id="UP000266673">
    <property type="component" value="Unassembled WGS sequence"/>
</dbReference>
<evidence type="ECO:0000256" key="1">
    <source>
        <dbReference type="SAM" id="MobiDB-lite"/>
    </source>
</evidence>
<dbReference type="EMBL" id="QKWP01000438">
    <property type="protein sequence ID" value="RIB20067.1"/>
    <property type="molecule type" value="Genomic_DNA"/>
</dbReference>
<organism evidence="2 3">
    <name type="scientific">Gigaspora rosea</name>
    <dbReference type="NCBI Taxonomy" id="44941"/>
    <lineage>
        <taxon>Eukaryota</taxon>
        <taxon>Fungi</taxon>
        <taxon>Fungi incertae sedis</taxon>
        <taxon>Mucoromycota</taxon>
        <taxon>Glomeromycotina</taxon>
        <taxon>Glomeromycetes</taxon>
        <taxon>Diversisporales</taxon>
        <taxon>Gigasporaceae</taxon>
        <taxon>Gigaspora</taxon>
    </lineage>
</organism>
<protein>
    <submittedName>
        <fullName evidence="2">Uncharacterized protein</fullName>
    </submittedName>
</protein>
<feature type="region of interest" description="Disordered" evidence="1">
    <location>
        <begin position="1"/>
        <end position="35"/>
    </location>
</feature>
<gene>
    <name evidence="2" type="ORF">C2G38_2180235</name>
</gene>
<evidence type="ECO:0000313" key="3">
    <source>
        <dbReference type="Proteomes" id="UP000266673"/>
    </source>
</evidence>
<accession>A0A397VFF3</accession>
<dbReference type="OrthoDB" id="10283955at2759"/>
<name>A0A397VFF3_9GLOM</name>
<evidence type="ECO:0000313" key="2">
    <source>
        <dbReference type="EMBL" id="RIB20067.1"/>
    </source>
</evidence>
<dbReference type="AlphaFoldDB" id="A0A397VFF3"/>
<keyword evidence="3" id="KW-1185">Reference proteome</keyword>
<sequence length="113" mass="12613">MNLSANQNINHQLQRPQNTGNFQRVSNTGNFQRAPNTANFQRALNTVNFQRAPNTGRQAPGPQNNQNLFTDTLNAVQKYNELVEGSSPFVKTEDVEIPPQSTQLSMCLGFSFT</sequence>
<proteinExistence type="predicted"/>